<dbReference type="KEGG" id="ttc:FOKN1_1387"/>
<dbReference type="EMBL" id="AP018052">
    <property type="protein sequence ID" value="BAZ93785.1"/>
    <property type="molecule type" value="Genomic_DNA"/>
</dbReference>
<dbReference type="RefSeq" id="WP_096365946.1">
    <property type="nucleotide sequence ID" value="NZ_AP018052.1"/>
</dbReference>
<evidence type="ECO:0000313" key="2">
    <source>
        <dbReference type="Proteomes" id="UP000218765"/>
    </source>
</evidence>
<keyword evidence="2" id="KW-1185">Reference proteome</keyword>
<sequence>MSAKIPTTGVAEYITDLARQHSVRYVRTAGDAMADVITRLSDDEVIMDDVELLLLALERAGVIASKDVVPLHVNYLREKFCRDEFGGSR</sequence>
<dbReference type="AlphaFoldDB" id="A0A1Z4VQM3"/>
<dbReference type="Proteomes" id="UP000218765">
    <property type="component" value="Chromosome"/>
</dbReference>
<evidence type="ECO:0000313" key="1">
    <source>
        <dbReference type="EMBL" id="BAZ93785.1"/>
    </source>
</evidence>
<protein>
    <submittedName>
        <fullName evidence="1">Transcription regulator</fullName>
    </submittedName>
</protein>
<reference evidence="1 2" key="1">
    <citation type="submission" date="2017-05" db="EMBL/GenBank/DDBJ databases">
        <title>Thiocyanate degradation by Thiohalobacter thiocyanaticus FOKN1.</title>
        <authorList>
            <person name="Oshiki M."/>
            <person name="Fukushima T."/>
            <person name="Kawano S."/>
            <person name="Nakagawa J."/>
        </authorList>
    </citation>
    <scope>NUCLEOTIDE SEQUENCE [LARGE SCALE GENOMIC DNA]</scope>
    <source>
        <strain evidence="1 2">FOKN1</strain>
    </source>
</reference>
<gene>
    <name evidence="1" type="ORF">FOKN1_1387</name>
</gene>
<organism evidence="1 2">
    <name type="scientific">Thiohalobacter thiocyanaticus</name>
    <dbReference type="NCBI Taxonomy" id="585455"/>
    <lineage>
        <taxon>Bacteria</taxon>
        <taxon>Pseudomonadati</taxon>
        <taxon>Pseudomonadota</taxon>
        <taxon>Gammaproteobacteria</taxon>
        <taxon>Thiohalobacterales</taxon>
        <taxon>Thiohalobacteraceae</taxon>
        <taxon>Thiohalobacter</taxon>
    </lineage>
</organism>
<proteinExistence type="predicted"/>
<dbReference type="OrthoDB" id="6372003at2"/>
<name>A0A1Z4VQM3_9GAMM</name>
<accession>A0A1Z4VQM3</accession>